<keyword evidence="1" id="KW-0472">Membrane</keyword>
<keyword evidence="3" id="KW-1185">Reference proteome</keyword>
<name>A0DPF2_PARTE</name>
<reference evidence="2 3" key="1">
    <citation type="journal article" date="2006" name="Nature">
        <title>Global trends of whole-genome duplications revealed by the ciliate Paramecium tetraurelia.</title>
        <authorList>
            <consortium name="Genoscope"/>
            <person name="Aury J.-M."/>
            <person name="Jaillon O."/>
            <person name="Duret L."/>
            <person name="Noel B."/>
            <person name="Jubin C."/>
            <person name="Porcel B.M."/>
            <person name="Segurens B."/>
            <person name="Daubin V."/>
            <person name="Anthouard V."/>
            <person name="Aiach N."/>
            <person name="Arnaiz O."/>
            <person name="Billaut A."/>
            <person name="Beisson J."/>
            <person name="Blanc I."/>
            <person name="Bouhouche K."/>
            <person name="Camara F."/>
            <person name="Duharcourt S."/>
            <person name="Guigo R."/>
            <person name="Gogendeau D."/>
            <person name="Katinka M."/>
            <person name="Keller A.-M."/>
            <person name="Kissmehl R."/>
            <person name="Klotz C."/>
            <person name="Koll F."/>
            <person name="Le Moue A."/>
            <person name="Lepere C."/>
            <person name="Malinsky S."/>
            <person name="Nowacki M."/>
            <person name="Nowak J.K."/>
            <person name="Plattner H."/>
            <person name="Poulain J."/>
            <person name="Ruiz F."/>
            <person name="Serrano V."/>
            <person name="Zagulski M."/>
            <person name="Dessen P."/>
            <person name="Betermier M."/>
            <person name="Weissenbach J."/>
            <person name="Scarpelli C."/>
            <person name="Schachter V."/>
            <person name="Sperling L."/>
            <person name="Meyer E."/>
            <person name="Cohen J."/>
            <person name="Wincker P."/>
        </authorList>
    </citation>
    <scope>NUCLEOTIDE SEQUENCE [LARGE SCALE GENOMIC DNA]</scope>
    <source>
        <strain evidence="2 3">Stock d4-2</strain>
    </source>
</reference>
<feature type="transmembrane region" description="Helical" evidence="1">
    <location>
        <begin position="220"/>
        <end position="243"/>
    </location>
</feature>
<feature type="transmembrane region" description="Helical" evidence="1">
    <location>
        <begin position="106"/>
        <end position="128"/>
    </location>
</feature>
<dbReference type="HOGENOM" id="CLU_516287_0_0_1"/>
<dbReference type="GeneID" id="5038101"/>
<keyword evidence="1" id="KW-1133">Transmembrane helix</keyword>
<organism evidence="2 3">
    <name type="scientific">Paramecium tetraurelia</name>
    <dbReference type="NCBI Taxonomy" id="5888"/>
    <lineage>
        <taxon>Eukaryota</taxon>
        <taxon>Sar</taxon>
        <taxon>Alveolata</taxon>
        <taxon>Ciliophora</taxon>
        <taxon>Intramacronucleata</taxon>
        <taxon>Oligohymenophorea</taxon>
        <taxon>Peniculida</taxon>
        <taxon>Parameciidae</taxon>
        <taxon>Paramecium</taxon>
    </lineage>
</organism>
<feature type="transmembrane region" description="Helical" evidence="1">
    <location>
        <begin position="469"/>
        <end position="494"/>
    </location>
</feature>
<dbReference type="EMBL" id="CT868529">
    <property type="protein sequence ID" value="CAK84919.1"/>
    <property type="molecule type" value="Genomic_DNA"/>
</dbReference>
<sequence>MQVSLQELRSKFGILYSELVKIDEDEDQPSYNLTLLQNQIKFEGQAAFSILLRETIISLLSYSKETIQFQKSLLFLRVNIIQAYDNTIFLIDEFTQILNDYSSNILFFWETILIAQIILFSAPFIINLRNWYSFEKRHKYLIQIISRINEDQASKLVEIKQQQIQNSETEKQQTNMNQSYYTCKSPLRLMQSTINQSYQNLRSRDSQFLYEKIQNKSLDIIIKLGIALFLYITLVAFVTFGYFQIQLSESQHRPIENLIKTYVKFEVQLGYLLSFATILKGQHLFQEQFSKINDPEIGDIKNYFQEDKVPIYFQNISQVYQKKLESIFSSIILSDYIDDNDKSELYDLYKGDFCYYLNDILPFCNITIPLNQFENIYGQFYPYENNSEVLRKGITGFISNLDSLFKNDFEIEISQGIYQKNNSNDIYYYKEYNNLVVQYFFNISQGFQLFYDKIDIVSQDLIKQKKNNLLVYFYTFGLTFLFIYFVTTTIHIICAQRRYKNCILGLVTLTEDLLNDKTNLNLLKRLSK</sequence>
<protein>
    <recommendedName>
        <fullName evidence="4">Transmembrane protein</fullName>
    </recommendedName>
</protein>
<dbReference type="RefSeq" id="XP_001452316.1">
    <property type="nucleotide sequence ID" value="XM_001452279.1"/>
</dbReference>
<evidence type="ECO:0000256" key="1">
    <source>
        <dbReference type="SAM" id="Phobius"/>
    </source>
</evidence>
<dbReference type="Proteomes" id="UP000000600">
    <property type="component" value="Unassembled WGS sequence"/>
</dbReference>
<evidence type="ECO:0000313" key="2">
    <source>
        <dbReference type="EMBL" id="CAK84919.1"/>
    </source>
</evidence>
<dbReference type="InParanoid" id="A0DPF2"/>
<evidence type="ECO:0008006" key="4">
    <source>
        <dbReference type="Google" id="ProtNLM"/>
    </source>
</evidence>
<dbReference type="AlphaFoldDB" id="A0DPF2"/>
<dbReference type="InterPro" id="IPR052994">
    <property type="entry name" value="Tiny_macrocysts_regulators"/>
</dbReference>
<gene>
    <name evidence="2" type="ORF">GSPATT00019101001</name>
</gene>
<dbReference type="KEGG" id="ptm:GSPATT00019101001"/>
<proteinExistence type="predicted"/>
<keyword evidence="1" id="KW-0812">Transmembrane</keyword>
<evidence type="ECO:0000313" key="3">
    <source>
        <dbReference type="Proteomes" id="UP000000600"/>
    </source>
</evidence>
<dbReference type="PANTHER" id="PTHR31600">
    <property type="entry name" value="TINY MACROCYSTS PROTEIN B-RELATED"/>
    <property type="match status" value="1"/>
</dbReference>
<accession>A0DPF2</accession>
<dbReference type="PANTHER" id="PTHR31600:SF2">
    <property type="entry name" value="GAMETE ENRICHED GENE 10 PROTEIN-RELATED"/>
    <property type="match status" value="1"/>
</dbReference>